<proteinExistence type="predicted"/>
<dbReference type="RefSeq" id="WP_254151576.1">
    <property type="nucleotide sequence ID" value="NZ_JAHESD010000002.1"/>
</dbReference>
<dbReference type="InterPro" id="IPR013324">
    <property type="entry name" value="RNA_pol_sigma_r3/r4-like"/>
</dbReference>
<name>A0ABS5VLZ7_9BACT</name>
<dbReference type="InterPro" id="IPR052704">
    <property type="entry name" value="ECF_Sigma-70_Domain"/>
</dbReference>
<dbReference type="Pfam" id="PF04542">
    <property type="entry name" value="Sigma70_r2"/>
    <property type="match status" value="1"/>
</dbReference>
<dbReference type="SUPFAM" id="SSF88946">
    <property type="entry name" value="Sigma2 domain of RNA polymerase sigma factors"/>
    <property type="match status" value="1"/>
</dbReference>
<organism evidence="3 4">
    <name type="scientific">Chryseosolibacter indicus</name>
    <dbReference type="NCBI Taxonomy" id="2782351"/>
    <lineage>
        <taxon>Bacteria</taxon>
        <taxon>Pseudomonadati</taxon>
        <taxon>Bacteroidota</taxon>
        <taxon>Cytophagia</taxon>
        <taxon>Cytophagales</taxon>
        <taxon>Chryseotaleaceae</taxon>
        <taxon>Chryseosolibacter</taxon>
    </lineage>
</organism>
<evidence type="ECO:0000313" key="3">
    <source>
        <dbReference type="EMBL" id="MBT1701879.1"/>
    </source>
</evidence>
<dbReference type="InterPro" id="IPR014284">
    <property type="entry name" value="RNA_pol_sigma-70_dom"/>
</dbReference>
<protein>
    <submittedName>
        <fullName evidence="3">Sigma-70 family RNA polymerase sigma factor</fullName>
    </submittedName>
</protein>
<dbReference type="PANTHER" id="PTHR30173">
    <property type="entry name" value="SIGMA 19 FACTOR"/>
    <property type="match status" value="1"/>
</dbReference>
<dbReference type="InterPro" id="IPR013249">
    <property type="entry name" value="RNA_pol_sigma70_r4_t2"/>
</dbReference>
<dbReference type="EMBL" id="JAHESD010000002">
    <property type="protein sequence ID" value="MBT1701879.1"/>
    <property type="molecule type" value="Genomic_DNA"/>
</dbReference>
<sequence length="221" mass="25948">MLKTVRILREILNGLNQAQTILQYQPMLQNIAMKMLKCKADAEDIVQETFIKWLNTEQEKIKNTRAYLITSVRNNCINHIKTLQRKKEEYLDNFQWPEFIEKFKDTDFSGIDIEAKLAEAFHILQDKLEPLERAVYLLKEVFDFDYQMLQDILDKKQDHCRQLLCRAKKKLNEEKAHLNAVFQPKKTALLESFSNACDLNHIGTFVSELRNDIAAAISKKI</sequence>
<feature type="domain" description="RNA polymerase sigma-70 region 2" evidence="1">
    <location>
        <begin position="22"/>
        <end position="85"/>
    </location>
</feature>
<comment type="caution">
    <text evidence="3">The sequence shown here is derived from an EMBL/GenBank/DDBJ whole genome shotgun (WGS) entry which is preliminary data.</text>
</comment>
<gene>
    <name evidence="3" type="ORF">KK060_01225</name>
</gene>
<dbReference type="Proteomes" id="UP000772618">
    <property type="component" value="Unassembled WGS sequence"/>
</dbReference>
<dbReference type="InterPro" id="IPR007627">
    <property type="entry name" value="RNA_pol_sigma70_r2"/>
</dbReference>
<dbReference type="NCBIfam" id="TIGR02937">
    <property type="entry name" value="sigma70-ECF"/>
    <property type="match status" value="1"/>
</dbReference>
<dbReference type="InterPro" id="IPR013325">
    <property type="entry name" value="RNA_pol_sigma_r2"/>
</dbReference>
<dbReference type="PANTHER" id="PTHR30173:SF36">
    <property type="entry name" value="ECF RNA POLYMERASE SIGMA FACTOR SIGJ"/>
    <property type="match status" value="1"/>
</dbReference>
<dbReference type="SUPFAM" id="SSF88659">
    <property type="entry name" value="Sigma3 and sigma4 domains of RNA polymerase sigma factors"/>
    <property type="match status" value="1"/>
</dbReference>
<evidence type="ECO:0000259" key="1">
    <source>
        <dbReference type="Pfam" id="PF04542"/>
    </source>
</evidence>
<dbReference type="Gene3D" id="1.10.1740.10">
    <property type="match status" value="1"/>
</dbReference>
<keyword evidence="4" id="KW-1185">Reference proteome</keyword>
<evidence type="ECO:0000313" key="4">
    <source>
        <dbReference type="Proteomes" id="UP000772618"/>
    </source>
</evidence>
<dbReference type="Pfam" id="PF08281">
    <property type="entry name" value="Sigma70_r4_2"/>
    <property type="match status" value="1"/>
</dbReference>
<evidence type="ECO:0000259" key="2">
    <source>
        <dbReference type="Pfam" id="PF08281"/>
    </source>
</evidence>
<feature type="domain" description="RNA polymerase sigma factor 70 region 4 type 2" evidence="2">
    <location>
        <begin position="126"/>
        <end position="171"/>
    </location>
</feature>
<accession>A0ABS5VLZ7</accession>
<reference evidence="3 4" key="1">
    <citation type="submission" date="2021-05" db="EMBL/GenBank/DDBJ databases">
        <title>A Polyphasic approach of four new species of the genus Ohtaekwangia: Ohtaekwangia histidinii sp. nov., Ohtaekwangia cretensis sp. nov., Ohtaekwangia indiensis sp. nov., Ohtaekwangia reichenbachii sp. nov. from diverse environment.</title>
        <authorList>
            <person name="Octaviana S."/>
        </authorList>
    </citation>
    <scope>NUCLEOTIDE SEQUENCE [LARGE SCALE GENOMIC DNA]</scope>
    <source>
        <strain evidence="3 4">PWU20</strain>
    </source>
</reference>